<dbReference type="OrthoDB" id="201635at2759"/>
<dbReference type="CDD" id="cd00446">
    <property type="entry name" value="GrpE"/>
    <property type="match status" value="1"/>
</dbReference>
<comment type="subunit">
    <text evidence="3">Homodimer.</text>
</comment>
<feature type="chain" id="PRO_5040935527" description="GrpE protein homolog" evidence="10">
    <location>
        <begin position="20"/>
        <end position="245"/>
    </location>
</feature>
<proteinExistence type="inferred from homology"/>
<dbReference type="InterPro" id="IPR013805">
    <property type="entry name" value="GrpE_CC"/>
</dbReference>
<dbReference type="PANTHER" id="PTHR21237:SF40">
    <property type="entry name" value="CELL CYCLE AND APOPTOSIS REGULATOR PROTEIN 2"/>
    <property type="match status" value="1"/>
</dbReference>
<dbReference type="InterPro" id="IPR000740">
    <property type="entry name" value="GrpE"/>
</dbReference>
<dbReference type="GO" id="GO:0051082">
    <property type="term" value="F:unfolded protein binding"/>
    <property type="evidence" value="ECO:0007669"/>
    <property type="project" value="TreeGrafter"/>
</dbReference>
<dbReference type="GO" id="GO:0000774">
    <property type="term" value="F:adenyl-nucleotide exchange factor activity"/>
    <property type="evidence" value="ECO:0007669"/>
    <property type="project" value="InterPro"/>
</dbReference>
<evidence type="ECO:0000256" key="9">
    <source>
        <dbReference type="SAM" id="MobiDB-lite"/>
    </source>
</evidence>
<evidence type="ECO:0000256" key="10">
    <source>
        <dbReference type="SAM" id="SignalP"/>
    </source>
</evidence>
<dbReference type="GO" id="GO:0051087">
    <property type="term" value="F:protein-folding chaperone binding"/>
    <property type="evidence" value="ECO:0007669"/>
    <property type="project" value="InterPro"/>
</dbReference>
<keyword evidence="12" id="KW-1185">Reference proteome</keyword>
<reference evidence="12" key="1">
    <citation type="journal article" date="2023" name="Commun. Biol.">
        <title>Genome analysis of Parmales, the sister group of diatoms, reveals the evolutionary specialization of diatoms from phago-mixotrophs to photoautotrophs.</title>
        <authorList>
            <person name="Ban H."/>
            <person name="Sato S."/>
            <person name="Yoshikawa S."/>
            <person name="Yamada K."/>
            <person name="Nakamura Y."/>
            <person name="Ichinomiya M."/>
            <person name="Sato N."/>
            <person name="Blanc-Mathieu R."/>
            <person name="Endo H."/>
            <person name="Kuwata A."/>
            <person name="Ogata H."/>
        </authorList>
    </citation>
    <scope>NUCLEOTIDE SEQUENCE [LARGE SCALE GENOMIC DNA]</scope>
    <source>
        <strain evidence="12">NIES 3700</strain>
    </source>
</reference>
<dbReference type="HAMAP" id="MF_01151">
    <property type="entry name" value="GrpE"/>
    <property type="match status" value="1"/>
</dbReference>
<gene>
    <name evidence="11" type="ORF">TrLO_g9324</name>
</gene>
<dbReference type="SUPFAM" id="SSF58014">
    <property type="entry name" value="Coiled-coil domain of nucleotide exchange factor GrpE"/>
    <property type="match status" value="1"/>
</dbReference>
<dbReference type="PRINTS" id="PR00773">
    <property type="entry name" value="GRPEPROTEIN"/>
</dbReference>
<evidence type="ECO:0000313" key="12">
    <source>
        <dbReference type="Proteomes" id="UP001165122"/>
    </source>
</evidence>
<evidence type="ECO:0000256" key="2">
    <source>
        <dbReference type="ARBA" id="ARBA00009054"/>
    </source>
</evidence>
<evidence type="ECO:0000256" key="8">
    <source>
        <dbReference type="RuleBase" id="RU004478"/>
    </source>
</evidence>
<dbReference type="Pfam" id="PF01025">
    <property type="entry name" value="GrpE"/>
    <property type="match status" value="1"/>
</dbReference>
<dbReference type="PROSITE" id="PS01071">
    <property type="entry name" value="GRPE"/>
    <property type="match status" value="1"/>
</dbReference>
<protein>
    <recommendedName>
        <fullName evidence="7">GrpE protein homolog</fullName>
    </recommendedName>
</protein>
<dbReference type="Gene3D" id="2.30.22.10">
    <property type="entry name" value="Head domain of nucleotide exchange factor GrpE"/>
    <property type="match status" value="1"/>
</dbReference>
<comment type="subcellular location">
    <subcellularLocation>
        <location evidence="1">Cytoplasm</location>
    </subcellularLocation>
    <subcellularLocation>
        <location evidence="7">Mitochondrion matrix</location>
    </subcellularLocation>
</comment>
<name>A0A9W6ZP21_9STRA</name>
<feature type="region of interest" description="Disordered" evidence="9">
    <location>
        <begin position="27"/>
        <end position="47"/>
    </location>
</feature>
<dbReference type="GO" id="GO:0042803">
    <property type="term" value="F:protein homodimerization activity"/>
    <property type="evidence" value="ECO:0007669"/>
    <property type="project" value="InterPro"/>
</dbReference>
<accession>A0A9W6ZP21</accession>
<keyword evidence="7" id="KW-0496">Mitochondrion</keyword>
<dbReference type="Gene3D" id="3.90.20.20">
    <property type="match status" value="1"/>
</dbReference>
<comment type="similarity">
    <text evidence="2 8">Belongs to the GrpE family.</text>
</comment>
<dbReference type="FunFam" id="2.30.22.10:FF:000001">
    <property type="entry name" value="Protein GrpE"/>
    <property type="match status" value="1"/>
</dbReference>
<comment type="caution">
    <text evidence="11">The sequence shown here is derived from an EMBL/GenBank/DDBJ whole genome shotgun (WGS) entry which is preliminary data.</text>
</comment>
<dbReference type="GO" id="GO:0005759">
    <property type="term" value="C:mitochondrial matrix"/>
    <property type="evidence" value="ECO:0007669"/>
    <property type="project" value="UniProtKB-SubCell"/>
</dbReference>
<keyword evidence="10" id="KW-0732">Signal</keyword>
<keyword evidence="5" id="KW-0346">Stress response</keyword>
<evidence type="ECO:0000256" key="6">
    <source>
        <dbReference type="ARBA" id="ARBA00023186"/>
    </source>
</evidence>
<feature type="compositionally biased region" description="Low complexity" evidence="9">
    <location>
        <begin position="33"/>
        <end position="47"/>
    </location>
</feature>
<dbReference type="Proteomes" id="UP001165122">
    <property type="component" value="Unassembled WGS sequence"/>
</dbReference>
<dbReference type="AlphaFoldDB" id="A0A9W6ZP21"/>
<evidence type="ECO:0000256" key="5">
    <source>
        <dbReference type="ARBA" id="ARBA00023016"/>
    </source>
</evidence>
<dbReference type="GO" id="GO:0006457">
    <property type="term" value="P:protein folding"/>
    <property type="evidence" value="ECO:0007669"/>
    <property type="project" value="InterPro"/>
</dbReference>
<dbReference type="PANTHER" id="PTHR21237">
    <property type="entry name" value="GRPE PROTEIN"/>
    <property type="match status" value="1"/>
</dbReference>
<evidence type="ECO:0000256" key="7">
    <source>
        <dbReference type="RuleBase" id="RU000640"/>
    </source>
</evidence>
<evidence type="ECO:0000256" key="4">
    <source>
        <dbReference type="ARBA" id="ARBA00022490"/>
    </source>
</evidence>
<dbReference type="InterPro" id="IPR009012">
    <property type="entry name" value="GrpE_head"/>
</dbReference>
<evidence type="ECO:0000313" key="11">
    <source>
        <dbReference type="EMBL" id="GMH54533.1"/>
    </source>
</evidence>
<comment type="function">
    <text evidence="7">Essential component of the PAM complex, a complex required for the translocation of transit peptide-containing proteins from the inner membrane into the mitochondrial matrix in an ATP-dependent manner.</text>
</comment>
<evidence type="ECO:0000256" key="3">
    <source>
        <dbReference type="ARBA" id="ARBA00011738"/>
    </source>
</evidence>
<sequence>MTRLAVLIAFCLILTVSLAFVPSLHHVSQTNPPTQSRQFTSRTSSSSSFPLFLFGKKDKDKESGEGVGDILNSPAFLRKKIEVLKTDLESSETAITSSETELAAAQEEWGDQMSRMKKEFDFMKARAFNETRDASSVAAVKVVKEVLTVVDNFNRAFSSVPADSKSAEEVTEAYKGIYDDIQIIFDDLGVEEVKTLGGEFDYECHEAIMQQSSEEYGEGIVCQEFQKGYKLGEKLIRPAMVAVAN</sequence>
<keyword evidence="6 7" id="KW-0143">Chaperone</keyword>
<dbReference type="SUPFAM" id="SSF51064">
    <property type="entry name" value="Head domain of nucleotide exchange factor GrpE"/>
    <property type="match status" value="1"/>
</dbReference>
<feature type="signal peptide" evidence="10">
    <location>
        <begin position="1"/>
        <end position="19"/>
    </location>
</feature>
<organism evidence="11 12">
    <name type="scientific">Triparma laevis f. longispina</name>
    <dbReference type="NCBI Taxonomy" id="1714387"/>
    <lineage>
        <taxon>Eukaryota</taxon>
        <taxon>Sar</taxon>
        <taxon>Stramenopiles</taxon>
        <taxon>Ochrophyta</taxon>
        <taxon>Bolidophyceae</taxon>
        <taxon>Parmales</taxon>
        <taxon>Triparmaceae</taxon>
        <taxon>Triparma</taxon>
    </lineage>
</organism>
<evidence type="ECO:0000256" key="1">
    <source>
        <dbReference type="ARBA" id="ARBA00004496"/>
    </source>
</evidence>
<dbReference type="EMBL" id="BRXW01000435">
    <property type="protein sequence ID" value="GMH54533.1"/>
    <property type="molecule type" value="Genomic_DNA"/>
</dbReference>
<keyword evidence="4" id="KW-0963">Cytoplasm</keyword>